<comment type="caution">
    <text evidence="2">The sequence shown here is derived from an EMBL/GenBank/DDBJ whole genome shotgun (WGS) entry which is preliminary data.</text>
</comment>
<feature type="compositionally biased region" description="Polar residues" evidence="1">
    <location>
        <begin position="1"/>
        <end position="20"/>
    </location>
</feature>
<dbReference type="EMBL" id="JBANRG010000088">
    <property type="protein sequence ID" value="KAK7437107.1"/>
    <property type="molecule type" value="Genomic_DNA"/>
</dbReference>
<protein>
    <submittedName>
        <fullName evidence="2">Uncharacterized protein</fullName>
    </submittedName>
</protein>
<gene>
    <name evidence="2" type="ORF">VKT23_018733</name>
</gene>
<organism evidence="2 3">
    <name type="scientific">Marasmiellus scandens</name>
    <dbReference type="NCBI Taxonomy" id="2682957"/>
    <lineage>
        <taxon>Eukaryota</taxon>
        <taxon>Fungi</taxon>
        <taxon>Dikarya</taxon>
        <taxon>Basidiomycota</taxon>
        <taxon>Agaricomycotina</taxon>
        <taxon>Agaricomycetes</taxon>
        <taxon>Agaricomycetidae</taxon>
        <taxon>Agaricales</taxon>
        <taxon>Marasmiineae</taxon>
        <taxon>Omphalotaceae</taxon>
        <taxon>Marasmiellus</taxon>
    </lineage>
</organism>
<name>A0ABR1ISA2_9AGAR</name>
<feature type="region of interest" description="Disordered" evidence="1">
    <location>
        <begin position="1"/>
        <end position="47"/>
    </location>
</feature>
<dbReference type="Proteomes" id="UP001498398">
    <property type="component" value="Unassembled WGS sequence"/>
</dbReference>
<reference evidence="2 3" key="1">
    <citation type="submission" date="2024-01" db="EMBL/GenBank/DDBJ databases">
        <title>A draft genome for the cacao thread blight pathogen Marasmiellus scandens.</title>
        <authorList>
            <person name="Baruah I.K."/>
            <person name="Leung J."/>
            <person name="Bukari Y."/>
            <person name="Amoako-Attah I."/>
            <person name="Meinhardt L.W."/>
            <person name="Bailey B.A."/>
            <person name="Cohen S.P."/>
        </authorList>
    </citation>
    <scope>NUCLEOTIDE SEQUENCE [LARGE SCALE GENOMIC DNA]</scope>
    <source>
        <strain evidence="2 3">GH-19</strain>
    </source>
</reference>
<evidence type="ECO:0000313" key="3">
    <source>
        <dbReference type="Proteomes" id="UP001498398"/>
    </source>
</evidence>
<evidence type="ECO:0000256" key="1">
    <source>
        <dbReference type="SAM" id="MobiDB-lite"/>
    </source>
</evidence>
<evidence type="ECO:0000313" key="2">
    <source>
        <dbReference type="EMBL" id="KAK7437107.1"/>
    </source>
</evidence>
<sequence length="446" mass="50230">MSMSSRSPTLTLDTQSASSISDERNRVSIRDGATQPNSLDTDEPLHDEQSAKAALHSVLSNVPLEGIKCYHIHPLTAALLLNHQLDKQMIQPDLLKRGLSNKNNPRQKANNRLDTAYYIYQANNEPLVHSLVGSLEFSTETTFARVDEYFSLRRPGDPGKPITRDELSKMTGRFELAALKPNRFVPDIVVKQSVGSFQALHKLQARMDINLNKGYNNNTRPITKTNILRNYSDHLTVGLSTKPFLTSRVDSASRSNLSFDSDSSDGELTFDDLTVTATSINKTINDRKRKRNAAKTPDVEMVDRNHVVLTFKEFPDPAGHLESLSDDMGPAFEKLTITEPDIFDAVGRRISPLDYSSKLPHGTVVHCVVSYKIFNIQPKDPKSSQISRIYQVILEHMKVLPYTTSSFRACYPKPARSFSLLDIDENEEEQEVNDFLEEEPHGRSYH</sequence>
<accession>A0ABR1ISA2</accession>
<proteinExistence type="predicted"/>
<keyword evidence="3" id="KW-1185">Reference proteome</keyword>